<dbReference type="Proteomes" id="UP000032434">
    <property type="component" value="Chromosome 1"/>
</dbReference>
<accession>A0A061AFF9</accession>
<dbReference type="CDD" id="cd13627">
    <property type="entry name" value="PBP2_AA_binding_like_2"/>
    <property type="match status" value="1"/>
</dbReference>
<feature type="chain" id="PRO_5001593733" evidence="8">
    <location>
        <begin position="20"/>
        <end position="512"/>
    </location>
</feature>
<dbReference type="GO" id="GO:0005886">
    <property type="term" value="C:plasma membrane"/>
    <property type="evidence" value="ECO:0007669"/>
    <property type="project" value="UniProtKB-SubCell"/>
</dbReference>
<dbReference type="InterPro" id="IPR035906">
    <property type="entry name" value="MetI-like_sf"/>
</dbReference>
<keyword evidence="8" id="KW-0732">Signal</keyword>
<comment type="subcellular location">
    <subcellularLocation>
        <location evidence="7">Cell membrane</location>
        <topology evidence="7">Multi-pass membrane protein</topology>
    </subcellularLocation>
    <subcellularLocation>
        <location evidence="1">Membrane</location>
        <topology evidence="1">Multi-pass membrane protein</topology>
    </subcellularLocation>
</comment>
<feature type="transmembrane region" description="Helical" evidence="7">
    <location>
        <begin position="479"/>
        <end position="500"/>
    </location>
</feature>
<keyword evidence="11" id="KW-1185">Reference proteome</keyword>
<dbReference type="GO" id="GO:0055085">
    <property type="term" value="P:transmembrane transport"/>
    <property type="evidence" value="ECO:0007669"/>
    <property type="project" value="InterPro"/>
</dbReference>
<dbReference type="HOGENOM" id="CLU_019602_20_4_14"/>
<dbReference type="PROSITE" id="PS51257">
    <property type="entry name" value="PROKAR_LIPOPROTEIN"/>
    <property type="match status" value="1"/>
</dbReference>
<dbReference type="STRING" id="35623.Aocu_01830"/>
<feature type="transmembrane region" description="Helical" evidence="7">
    <location>
        <begin position="372"/>
        <end position="394"/>
    </location>
</feature>
<dbReference type="Gene3D" id="1.10.3720.10">
    <property type="entry name" value="MetI-like"/>
    <property type="match status" value="1"/>
</dbReference>
<organism evidence="10 11">
    <name type="scientific">Acholeplasma oculi</name>
    <dbReference type="NCBI Taxonomy" id="35623"/>
    <lineage>
        <taxon>Bacteria</taxon>
        <taxon>Bacillati</taxon>
        <taxon>Mycoplasmatota</taxon>
        <taxon>Mollicutes</taxon>
        <taxon>Acholeplasmatales</taxon>
        <taxon>Acholeplasmataceae</taxon>
        <taxon>Acholeplasma</taxon>
    </lineage>
</organism>
<keyword evidence="4" id="KW-0029">Amino-acid transport</keyword>
<dbReference type="GO" id="GO:0006865">
    <property type="term" value="P:amino acid transport"/>
    <property type="evidence" value="ECO:0007669"/>
    <property type="project" value="UniProtKB-KW"/>
</dbReference>
<evidence type="ECO:0000256" key="8">
    <source>
        <dbReference type="SAM" id="SignalP"/>
    </source>
</evidence>
<feature type="domain" description="ABC transmembrane type-1" evidence="9">
    <location>
        <begin position="294"/>
        <end position="497"/>
    </location>
</feature>
<dbReference type="InterPro" id="IPR043429">
    <property type="entry name" value="ArtM/GltK/GlnP/TcyL/YhdX-like"/>
</dbReference>
<evidence type="ECO:0000313" key="10">
    <source>
        <dbReference type="EMBL" id="CDR30256.1"/>
    </source>
</evidence>
<dbReference type="PATRIC" id="fig|35623.3.peg.182"/>
<dbReference type="KEGG" id="aoc:Aocu_01830"/>
<evidence type="ECO:0000256" key="6">
    <source>
        <dbReference type="ARBA" id="ARBA00023136"/>
    </source>
</evidence>
<dbReference type="InterPro" id="IPR001638">
    <property type="entry name" value="Solute-binding_3/MltF_N"/>
</dbReference>
<feature type="signal peptide" evidence="8">
    <location>
        <begin position="1"/>
        <end position="19"/>
    </location>
</feature>
<evidence type="ECO:0000259" key="9">
    <source>
        <dbReference type="PROSITE" id="PS50928"/>
    </source>
</evidence>
<dbReference type="OrthoDB" id="9811552at2"/>
<protein>
    <submittedName>
        <fullName evidence="10">Amino Acid ABC transporter, amino acid-binding protein/permease protein</fullName>
    </submittedName>
</protein>
<evidence type="ECO:0000256" key="2">
    <source>
        <dbReference type="ARBA" id="ARBA00010072"/>
    </source>
</evidence>
<name>A0A061AFF9_9MOLU</name>
<evidence type="ECO:0000256" key="7">
    <source>
        <dbReference type="RuleBase" id="RU363032"/>
    </source>
</evidence>
<dbReference type="EMBL" id="LK028559">
    <property type="protein sequence ID" value="CDR30256.1"/>
    <property type="molecule type" value="Genomic_DNA"/>
</dbReference>
<dbReference type="CDD" id="cd06261">
    <property type="entry name" value="TM_PBP2"/>
    <property type="match status" value="1"/>
</dbReference>
<feature type="transmembrane region" description="Helical" evidence="7">
    <location>
        <begin position="289"/>
        <end position="317"/>
    </location>
</feature>
<keyword evidence="6 7" id="KW-0472">Membrane</keyword>
<dbReference type="SMART" id="SM00062">
    <property type="entry name" value="PBPb"/>
    <property type="match status" value="1"/>
</dbReference>
<dbReference type="SUPFAM" id="SSF53850">
    <property type="entry name" value="Periplasmic binding protein-like II"/>
    <property type="match status" value="1"/>
</dbReference>
<evidence type="ECO:0000313" key="11">
    <source>
        <dbReference type="Proteomes" id="UP000032434"/>
    </source>
</evidence>
<dbReference type="InParanoid" id="A0A061AFF9"/>
<evidence type="ECO:0000256" key="5">
    <source>
        <dbReference type="ARBA" id="ARBA00022989"/>
    </source>
</evidence>
<dbReference type="Gene3D" id="3.40.190.10">
    <property type="entry name" value="Periplasmic binding protein-like II"/>
    <property type="match status" value="2"/>
</dbReference>
<dbReference type="PANTHER" id="PTHR30614:SF20">
    <property type="entry name" value="GLUTAMINE TRANSPORT SYSTEM PERMEASE PROTEIN GLNP"/>
    <property type="match status" value="1"/>
</dbReference>
<gene>
    <name evidence="10" type="ORF">Aocu_01830</name>
</gene>
<keyword evidence="3 7" id="KW-0812">Transmembrane</keyword>
<feature type="transmembrane region" description="Helical" evidence="7">
    <location>
        <begin position="338"/>
        <end position="366"/>
    </location>
</feature>
<dbReference type="SUPFAM" id="SSF161098">
    <property type="entry name" value="MetI-like"/>
    <property type="match status" value="1"/>
</dbReference>
<keyword evidence="7" id="KW-0813">Transport</keyword>
<reference evidence="11" key="1">
    <citation type="submission" date="2014-05" db="EMBL/GenBank/DDBJ databases">
        <authorList>
            <person name="Kube M."/>
        </authorList>
    </citation>
    <scope>NUCLEOTIDE SEQUENCE [LARGE SCALE GENOMIC DNA]</scope>
</reference>
<dbReference type="Pfam" id="PF00497">
    <property type="entry name" value="SBP_bac_3"/>
    <property type="match status" value="1"/>
</dbReference>
<evidence type="ECO:0000256" key="1">
    <source>
        <dbReference type="ARBA" id="ARBA00004141"/>
    </source>
</evidence>
<sequence>MKKILTLIIILIMSITLFACTEQTNNDLREDLVVGLEAAYAPFNWTVTNISDYSYPISNQPGSHVDGYDVQMSKALADIMNRNLVIKAIEWDGLIPALNSGEIDVIIAGMSPTSERQLQINFSDEYYRSEIVMVVKQSSIYANATKLSDFNGSSVVAQRGTLYDDLIPQIENVVHQIPLDAYSNLVASVITNVSDAFVAELPVAESVVKSNPSLAIVKFDEGFGFTSAEEDITVSVGMRKTDTDLLNEINSALSQISVETRNEMMLQAVDRNNESDLNLFGLIMKYLSLFVQGVGITLLLAIAGTFGGFMLSLVFVAARTQVVDIKRDSFIKVMIKRITNGLATVYIVLFRGTPMIVQAMIFYYGVKLITNLTWWTPLSAGLIIVILNTSAYIAEILRGSMNAIDKGQMEAARSLGFSRIKSLIYIVYPQAIKNALPAIGNEFIVNLKDTAVLSVIGVLDLFNATRQVVGATYDTVTPFIITAIIYLVLTGITSIAVNHLENRQRGKDMKHA</sequence>
<evidence type="ECO:0000256" key="3">
    <source>
        <dbReference type="ARBA" id="ARBA00022692"/>
    </source>
</evidence>
<dbReference type="Pfam" id="PF00528">
    <property type="entry name" value="BPD_transp_1"/>
    <property type="match status" value="1"/>
</dbReference>
<evidence type="ECO:0000256" key="4">
    <source>
        <dbReference type="ARBA" id="ARBA00022970"/>
    </source>
</evidence>
<dbReference type="InterPro" id="IPR000515">
    <property type="entry name" value="MetI-like"/>
</dbReference>
<proteinExistence type="inferred from homology"/>
<dbReference type="PROSITE" id="PS50928">
    <property type="entry name" value="ABC_TM1"/>
    <property type="match status" value="1"/>
</dbReference>
<comment type="similarity">
    <text evidence="2">Belongs to the binding-protein-dependent transport system permease family. HisMQ subfamily.</text>
</comment>
<keyword evidence="5 7" id="KW-1133">Transmembrane helix</keyword>
<dbReference type="RefSeq" id="WP_045748829.1">
    <property type="nucleotide sequence ID" value="NZ_FUZK01000002.1"/>
</dbReference>
<dbReference type="AlphaFoldDB" id="A0A061AFF9"/>
<dbReference type="PANTHER" id="PTHR30614">
    <property type="entry name" value="MEMBRANE COMPONENT OF AMINO ACID ABC TRANSPORTER"/>
    <property type="match status" value="1"/>
</dbReference>